<dbReference type="STRING" id="1817813.A2008_05170"/>
<evidence type="ECO:0000256" key="1">
    <source>
        <dbReference type="SAM" id="Phobius"/>
    </source>
</evidence>
<evidence type="ECO:0000313" key="3">
    <source>
        <dbReference type="Proteomes" id="UP000178735"/>
    </source>
</evidence>
<feature type="transmembrane region" description="Helical" evidence="1">
    <location>
        <begin position="126"/>
        <end position="149"/>
    </location>
</feature>
<comment type="caution">
    <text evidence="2">The sequence shown here is derived from an EMBL/GenBank/DDBJ whole genome shotgun (WGS) entry which is preliminary data.</text>
</comment>
<keyword evidence="1" id="KW-0812">Transmembrane</keyword>
<protein>
    <submittedName>
        <fullName evidence="2">Uncharacterized protein</fullName>
    </submittedName>
</protein>
<gene>
    <name evidence="2" type="ORF">A2008_05170</name>
</gene>
<name>A0A1F7WQE0_9BACT</name>
<feature type="transmembrane region" description="Helical" evidence="1">
    <location>
        <begin position="176"/>
        <end position="196"/>
    </location>
</feature>
<dbReference type="Proteomes" id="UP000178735">
    <property type="component" value="Unassembled WGS sequence"/>
</dbReference>
<organism evidence="2 3">
    <name type="scientific">Candidatus Wallbacteria bacterium GWC2_49_35</name>
    <dbReference type="NCBI Taxonomy" id="1817813"/>
    <lineage>
        <taxon>Bacteria</taxon>
        <taxon>Candidatus Walliibacteriota</taxon>
    </lineage>
</organism>
<evidence type="ECO:0000313" key="2">
    <source>
        <dbReference type="EMBL" id="OGM05034.1"/>
    </source>
</evidence>
<feature type="transmembrane region" description="Helical" evidence="1">
    <location>
        <begin position="89"/>
        <end position="114"/>
    </location>
</feature>
<feature type="transmembrane region" description="Helical" evidence="1">
    <location>
        <begin position="59"/>
        <end position="77"/>
    </location>
</feature>
<proteinExistence type="predicted"/>
<keyword evidence="1" id="KW-1133">Transmembrane helix</keyword>
<feature type="transmembrane region" description="Helical" evidence="1">
    <location>
        <begin position="28"/>
        <end position="47"/>
    </location>
</feature>
<reference evidence="2 3" key="1">
    <citation type="journal article" date="2016" name="Nat. Commun.">
        <title>Thousands of microbial genomes shed light on interconnected biogeochemical processes in an aquifer system.</title>
        <authorList>
            <person name="Anantharaman K."/>
            <person name="Brown C.T."/>
            <person name="Hug L.A."/>
            <person name="Sharon I."/>
            <person name="Castelle C.J."/>
            <person name="Probst A.J."/>
            <person name="Thomas B.C."/>
            <person name="Singh A."/>
            <person name="Wilkins M.J."/>
            <person name="Karaoz U."/>
            <person name="Brodie E.L."/>
            <person name="Williams K.H."/>
            <person name="Hubbard S.S."/>
            <person name="Banfield J.F."/>
        </authorList>
    </citation>
    <scope>NUCLEOTIDE SEQUENCE [LARGE SCALE GENOMIC DNA]</scope>
</reference>
<accession>A0A1F7WQE0</accession>
<dbReference type="AlphaFoldDB" id="A0A1F7WQE0"/>
<keyword evidence="1" id="KW-0472">Membrane</keyword>
<sequence>MGVIIIFQFFIPPENPLYKEIEDLSTKWIQIISSFALVIGLISLVTMNFNKISRKYEDWQYAVVLLLGFFVTTFYGLRDGFEGKEFDFIFNYMYVPMQSTMFSILAFFVASAAFRAFRARSREATLLLTAAVIVMLGRVELGSVLWSYIPFIGNYFDVSDLAQWINKVFTTAGQRAILLGASLGYIAASFKILLGIERSYFGSEE</sequence>
<dbReference type="EMBL" id="MGFH01000129">
    <property type="protein sequence ID" value="OGM05034.1"/>
    <property type="molecule type" value="Genomic_DNA"/>
</dbReference>